<dbReference type="CDD" id="cd16144">
    <property type="entry name" value="ARS_like"/>
    <property type="match status" value="1"/>
</dbReference>
<dbReference type="EC" id="3.1.6.1" evidence="8"/>
<evidence type="ECO:0000256" key="3">
    <source>
        <dbReference type="ARBA" id="ARBA00022723"/>
    </source>
</evidence>
<evidence type="ECO:0000259" key="7">
    <source>
        <dbReference type="Pfam" id="PF00884"/>
    </source>
</evidence>
<keyword evidence="6" id="KW-0106">Calcium</keyword>
<dbReference type="Pfam" id="PF00884">
    <property type="entry name" value="Sulfatase"/>
    <property type="match status" value="1"/>
</dbReference>
<dbReference type="InterPro" id="IPR000917">
    <property type="entry name" value="Sulfatase_N"/>
</dbReference>
<keyword evidence="5 8" id="KW-0378">Hydrolase</keyword>
<dbReference type="OrthoDB" id="9783154at2"/>
<dbReference type="RefSeq" id="WP_146453121.1">
    <property type="nucleotide sequence ID" value="NZ_SJPS01000014.1"/>
</dbReference>
<dbReference type="InterPro" id="IPR050738">
    <property type="entry name" value="Sulfatase"/>
</dbReference>
<dbReference type="PANTHER" id="PTHR42693">
    <property type="entry name" value="ARYLSULFATASE FAMILY MEMBER"/>
    <property type="match status" value="1"/>
</dbReference>
<evidence type="ECO:0000313" key="8">
    <source>
        <dbReference type="EMBL" id="TWU20746.1"/>
    </source>
</evidence>
<dbReference type="InterPro" id="IPR024607">
    <property type="entry name" value="Sulfatase_CS"/>
</dbReference>
<dbReference type="PANTHER" id="PTHR42693:SF42">
    <property type="entry name" value="ARYLSULFATASE G"/>
    <property type="match status" value="1"/>
</dbReference>
<evidence type="ECO:0000256" key="6">
    <source>
        <dbReference type="ARBA" id="ARBA00022837"/>
    </source>
</evidence>
<gene>
    <name evidence="8" type="primary">atsA_40</name>
    <name evidence="8" type="ORF">Pla144_49130</name>
</gene>
<dbReference type="SUPFAM" id="SSF53649">
    <property type="entry name" value="Alkaline phosphatase-like"/>
    <property type="match status" value="1"/>
</dbReference>
<reference evidence="8 9" key="1">
    <citation type="submission" date="2019-02" db="EMBL/GenBank/DDBJ databases">
        <title>Deep-cultivation of Planctomycetes and their phenomic and genomic characterization uncovers novel biology.</title>
        <authorList>
            <person name="Wiegand S."/>
            <person name="Jogler M."/>
            <person name="Boedeker C."/>
            <person name="Pinto D."/>
            <person name="Vollmers J."/>
            <person name="Rivas-Marin E."/>
            <person name="Kohn T."/>
            <person name="Peeters S.H."/>
            <person name="Heuer A."/>
            <person name="Rast P."/>
            <person name="Oberbeckmann S."/>
            <person name="Bunk B."/>
            <person name="Jeske O."/>
            <person name="Meyerdierks A."/>
            <person name="Storesund J.E."/>
            <person name="Kallscheuer N."/>
            <person name="Luecker S."/>
            <person name="Lage O.M."/>
            <person name="Pohl T."/>
            <person name="Merkel B.J."/>
            <person name="Hornburger P."/>
            <person name="Mueller R.-W."/>
            <person name="Bruemmer F."/>
            <person name="Labrenz M."/>
            <person name="Spormann A.M."/>
            <person name="Op Den Camp H."/>
            <person name="Overmann J."/>
            <person name="Amann R."/>
            <person name="Jetten M.S.M."/>
            <person name="Mascher T."/>
            <person name="Medema M.H."/>
            <person name="Devos D.P."/>
            <person name="Kaster A.-K."/>
            <person name="Ovreas L."/>
            <person name="Rohde M."/>
            <person name="Galperin M.Y."/>
            <person name="Jogler C."/>
        </authorList>
    </citation>
    <scope>NUCLEOTIDE SEQUENCE [LARGE SCALE GENOMIC DNA]</scope>
    <source>
        <strain evidence="8 9">Pla144</strain>
    </source>
</reference>
<evidence type="ECO:0000256" key="1">
    <source>
        <dbReference type="ARBA" id="ARBA00001913"/>
    </source>
</evidence>
<dbReference type="PROSITE" id="PS00149">
    <property type="entry name" value="SULFATASE_2"/>
    <property type="match status" value="1"/>
</dbReference>
<sequence length="504" mass="55933">MKSSHLTAWISLSSIVGTVCFGCFGANSVIGHSPAEVQPNFVVIVVDDLGWSDLGCYGSSFYETPHIDSLAAEAVRFTNGYAACPVCSPTRASIQTGRNPARLHTTDWFGGPQPEEALRTPLSKKFRNRPLLPASYLEYLPLQEKTIAEVLRQQGYSTFFAGKWHLGNVGYYPENQGYEFNLGGNEKGSPPGGYFSPYKNPKLIDGPKGEHLPDRLANESVRFLENQGDDPFLLVLSFYSVHNPQQGRIDLIEKYQAKAANLVTAQAEFSPEGLFENRQIQNQPIYAAMMEAVDQAVGKVLTSLEELGLEENTIVLFTSDNGGLSTAEGSPTSNSPLRAGKGWLYEGGLRVPWIVKWPGSTQLGIICNEPVISDDIMPTVLELAKVQAHEKSTFDGISLVPLLKNPAVKLVRNLYWHYPHYSNQGGGPSGAVRSGKWKLIEWYEDQHLELFNLDQDIGEHHNLLRCNPKTANELHLRLVRWREEVGGQMPMSNPLYSAEEIRSR</sequence>
<protein>
    <submittedName>
        <fullName evidence="8">Arylsulfatase</fullName>
        <ecNumber evidence="8">3.1.6.1</ecNumber>
    </submittedName>
</protein>
<dbReference type="AlphaFoldDB" id="A0A5C6CBH1"/>
<dbReference type="InterPro" id="IPR017850">
    <property type="entry name" value="Alkaline_phosphatase_core_sf"/>
</dbReference>
<feature type="domain" description="Sulfatase N-terminal" evidence="7">
    <location>
        <begin position="39"/>
        <end position="385"/>
    </location>
</feature>
<evidence type="ECO:0000313" key="9">
    <source>
        <dbReference type="Proteomes" id="UP000318437"/>
    </source>
</evidence>
<evidence type="ECO:0000256" key="5">
    <source>
        <dbReference type="ARBA" id="ARBA00022801"/>
    </source>
</evidence>
<evidence type="ECO:0000256" key="4">
    <source>
        <dbReference type="ARBA" id="ARBA00022729"/>
    </source>
</evidence>
<dbReference type="GO" id="GO:0046872">
    <property type="term" value="F:metal ion binding"/>
    <property type="evidence" value="ECO:0007669"/>
    <property type="project" value="UniProtKB-KW"/>
</dbReference>
<comment type="cofactor">
    <cofactor evidence="1">
        <name>Ca(2+)</name>
        <dbReference type="ChEBI" id="CHEBI:29108"/>
    </cofactor>
</comment>
<dbReference type="Gene3D" id="3.40.720.10">
    <property type="entry name" value="Alkaline Phosphatase, subunit A"/>
    <property type="match status" value="1"/>
</dbReference>
<dbReference type="Proteomes" id="UP000318437">
    <property type="component" value="Unassembled WGS sequence"/>
</dbReference>
<comment type="caution">
    <text evidence="8">The sequence shown here is derived from an EMBL/GenBank/DDBJ whole genome shotgun (WGS) entry which is preliminary data.</text>
</comment>
<evidence type="ECO:0000256" key="2">
    <source>
        <dbReference type="ARBA" id="ARBA00008779"/>
    </source>
</evidence>
<keyword evidence="3" id="KW-0479">Metal-binding</keyword>
<dbReference type="GO" id="GO:0004065">
    <property type="term" value="F:arylsulfatase activity"/>
    <property type="evidence" value="ECO:0007669"/>
    <property type="project" value="UniProtKB-EC"/>
</dbReference>
<dbReference type="Gene3D" id="3.30.1120.10">
    <property type="match status" value="1"/>
</dbReference>
<name>A0A5C6CBH1_9BACT</name>
<dbReference type="EMBL" id="SJPS01000014">
    <property type="protein sequence ID" value="TWU20746.1"/>
    <property type="molecule type" value="Genomic_DNA"/>
</dbReference>
<proteinExistence type="inferred from homology"/>
<accession>A0A5C6CBH1</accession>
<keyword evidence="4" id="KW-0732">Signal</keyword>
<keyword evidence="9" id="KW-1185">Reference proteome</keyword>
<organism evidence="8 9">
    <name type="scientific">Bythopirellula polymerisocia</name>
    <dbReference type="NCBI Taxonomy" id="2528003"/>
    <lineage>
        <taxon>Bacteria</taxon>
        <taxon>Pseudomonadati</taxon>
        <taxon>Planctomycetota</taxon>
        <taxon>Planctomycetia</taxon>
        <taxon>Pirellulales</taxon>
        <taxon>Lacipirellulaceae</taxon>
        <taxon>Bythopirellula</taxon>
    </lineage>
</organism>
<comment type="similarity">
    <text evidence="2">Belongs to the sulfatase family.</text>
</comment>